<evidence type="ECO:0000313" key="1">
    <source>
        <dbReference type="EMBL" id="KAL2332440.1"/>
    </source>
</evidence>
<protein>
    <submittedName>
        <fullName evidence="1">Uncharacterized protein</fullName>
    </submittedName>
</protein>
<proteinExistence type="predicted"/>
<name>A0ABD1M9I9_9FABA</name>
<organism evidence="1 2">
    <name type="scientific">Flemingia macrophylla</name>
    <dbReference type="NCBI Taxonomy" id="520843"/>
    <lineage>
        <taxon>Eukaryota</taxon>
        <taxon>Viridiplantae</taxon>
        <taxon>Streptophyta</taxon>
        <taxon>Embryophyta</taxon>
        <taxon>Tracheophyta</taxon>
        <taxon>Spermatophyta</taxon>
        <taxon>Magnoliopsida</taxon>
        <taxon>eudicotyledons</taxon>
        <taxon>Gunneridae</taxon>
        <taxon>Pentapetalae</taxon>
        <taxon>rosids</taxon>
        <taxon>fabids</taxon>
        <taxon>Fabales</taxon>
        <taxon>Fabaceae</taxon>
        <taxon>Papilionoideae</taxon>
        <taxon>50 kb inversion clade</taxon>
        <taxon>NPAAA clade</taxon>
        <taxon>indigoferoid/millettioid clade</taxon>
        <taxon>Phaseoleae</taxon>
        <taxon>Flemingia</taxon>
    </lineage>
</organism>
<accession>A0ABD1M9I9</accession>
<dbReference type="EMBL" id="JBGMDY010000006">
    <property type="protein sequence ID" value="KAL2332440.1"/>
    <property type="molecule type" value="Genomic_DNA"/>
</dbReference>
<comment type="caution">
    <text evidence="1">The sequence shown here is derived from an EMBL/GenBank/DDBJ whole genome shotgun (WGS) entry which is preliminary data.</text>
</comment>
<reference evidence="1 2" key="1">
    <citation type="submission" date="2024-08" db="EMBL/GenBank/DDBJ databases">
        <title>Insights into the chromosomal genome structure of Flemingia macrophylla.</title>
        <authorList>
            <person name="Ding Y."/>
            <person name="Zhao Y."/>
            <person name="Bi W."/>
            <person name="Wu M."/>
            <person name="Zhao G."/>
            <person name="Gong Y."/>
            <person name="Li W."/>
            <person name="Zhang P."/>
        </authorList>
    </citation>
    <scope>NUCLEOTIDE SEQUENCE [LARGE SCALE GENOMIC DNA]</scope>
    <source>
        <strain evidence="1">DYQJB</strain>
        <tissue evidence="1">Leaf</tissue>
    </source>
</reference>
<dbReference type="AlphaFoldDB" id="A0ABD1M9I9"/>
<gene>
    <name evidence="1" type="ORF">Fmac_020021</name>
</gene>
<sequence length="87" mass="9670">MAVSPSFPVTVTNPKFLNSQLYKCQIILTHDDFKPANKLGNISISLADVIEQDVEDNLVMLIFHDVPLTARNILEDPELKSAVKAFS</sequence>
<dbReference type="Proteomes" id="UP001603857">
    <property type="component" value="Unassembled WGS sequence"/>
</dbReference>
<keyword evidence="2" id="KW-1185">Reference proteome</keyword>
<evidence type="ECO:0000313" key="2">
    <source>
        <dbReference type="Proteomes" id="UP001603857"/>
    </source>
</evidence>